<keyword evidence="4 10" id="KW-0732">Signal</keyword>
<dbReference type="GO" id="GO:0016020">
    <property type="term" value="C:membrane"/>
    <property type="evidence" value="ECO:0007669"/>
    <property type="project" value="UniProtKB-SubCell"/>
</dbReference>
<evidence type="ECO:0000256" key="7">
    <source>
        <dbReference type="ARBA" id="ARBA00023136"/>
    </source>
</evidence>
<evidence type="ECO:0008006" key="15">
    <source>
        <dbReference type="Google" id="ProtNLM"/>
    </source>
</evidence>
<evidence type="ECO:0000259" key="12">
    <source>
        <dbReference type="PROSITE" id="PS50939"/>
    </source>
</evidence>
<protein>
    <recommendedName>
        <fullName evidence="15">Cytochrome b561 domain-containing protein</fullName>
    </recommendedName>
</protein>
<feature type="transmembrane region" description="Helical" evidence="9">
    <location>
        <begin position="559"/>
        <end position="578"/>
    </location>
</feature>
<keyword evidence="14" id="KW-1185">Reference proteome</keyword>
<dbReference type="InterPro" id="IPR045266">
    <property type="entry name" value="DOH_DOMON"/>
</dbReference>
<dbReference type="CDD" id="cd08760">
    <property type="entry name" value="Cyt_b561_FRRS1_like"/>
    <property type="match status" value="1"/>
</dbReference>
<name>A0A835SV98_CHLIN</name>
<feature type="compositionally biased region" description="Pro residues" evidence="8">
    <location>
        <begin position="209"/>
        <end position="255"/>
    </location>
</feature>
<evidence type="ECO:0000256" key="5">
    <source>
        <dbReference type="ARBA" id="ARBA00022982"/>
    </source>
</evidence>
<dbReference type="Proteomes" id="UP000650467">
    <property type="component" value="Unassembled WGS sequence"/>
</dbReference>
<feature type="transmembrane region" description="Helical" evidence="9">
    <location>
        <begin position="520"/>
        <end position="547"/>
    </location>
</feature>
<dbReference type="Pfam" id="PF03188">
    <property type="entry name" value="Cytochrom_B561"/>
    <property type="match status" value="1"/>
</dbReference>
<comment type="caution">
    <text evidence="13">The sequence shown here is derived from an EMBL/GenBank/DDBJ whole genome shotgun (WGS) entry which is preliminary data.</text>
</comment>
<keyword evidence="7 9" id="KW-0472">Membrane</keyword>
<dbReference type="AlphaFoldDB" id="A0A835SV98"/>
<evidence type="ECO:0000256" key="3">
    <source>
        <dbReference type="ARBA" id="ARBA00022692"/>
    </source>
</evidence>
<dbReference type="PRINTS" id="PR01217">
    <property type="entry name" value="PRICHEXTENSN"/>
</dbReference>
<keyword evidence="3 9" id="KW-0812">Transmembrane</keyword>
<evidence type="ECO:0000256" key="4">
    <source>
        <dbReference type="ARBA" id="ARBA00022729"/>
    </source>
</evidence>
<keyword evidence="2" id="KW-0813">Transport</keyword>
<feature type="transmembrane region" description="Helical" evidence="9">
    <location>
        <begin position="599"/>
        <end position="621"/>
    </location>
</feature>
<dbReference type="SMART" id="SM00665">
    <property type="entry name" value="B561"/>
    <property type="match status" value="1"/>
</dbReference>
<feature type="chain" id="PRO_5032821737" description="Cytochrome b561 domain-containing protein" evidence="10">
    <location>
        <begin position="25"/>
        <end position="748"/>
    </location>
</feature>
<gene>
    <name evidence="13" type="ORF">HXX76_008209</name>
</gene>
<comment type="subcellular location">
    <subcellularLocation>
        <location evidence="1">Membrane</location>
    </subcellularLocation>
</comment>
<feature type="domain" description="Cytochrome b561" evidence="12">
    <location>
        <begin position="447"/>
        <end position="650"/>
    </location>
</feature>
<organism evidence="13 14">
    <name type="scientific">Chlamydomonas incerta</name>
    <dbReference type="NCBI Taxonomy" id="51695"/>
    <lineage>
        <taxon>Eukaryota</taxon>
        <taxon>Viridiplantae</taxon>
        <taxon>Chlorophyta</taxon>
        <taxon>core chlorophytes</taxon>
        <taxon>Chlorophyceae</taxon>
        <taxon>CS clade</taxon>
        <taxon>Chlamydomonadales</taxon>
        <taxon>Chlamydomonadaceae</taxon>
        <taxon>Chlamydomonas</taxon>
    </lineage>
</organism>
<dbReference type="PANTHER" id="PTHR23130">
    <property type="entry name" value="CYTOCHROME B561 AND DOMON DOMAIN-CONTAINING PROTEIN"/>
    <property type="match status" value="1"/>
</dbReference>
<feature type="transmembrane region" description="Helical" evidence="9">
    <location>
        <begin position="627"/>
        <end position="648"/>
    </location>
</feature>
<dbReference type="CDD" id="cd09631">
    <property type="entry name" value="DOMON_DOH"/>
    <property type="match status" value="1"/>
</dbReference>
<feature type="signal peptide" evidence="10">
    <location>
        <begin position="1"/>
        <end position="24"/>
    </location>
</feature>
<dbReference type="OrthoDB" id="366214at2759"/>
<dbReference type="PROSITE" id="PS50939">
    <property type="entry name" value="CYTOCHROME_B561"/>
    <property type="match status" value="1"/>
</dbReference>
<feature type="transmembrane region" description="Helical" evidence="9">
    <location>
        <begin position="480"/>
        <end position="499"/>
    </location>
</feature>
<sequence length="748" mass="78698">MARPAAFCLSLALLALAMACSVVAYPELIEEYPSCSAHPERNDVFPHHWFVVPDPTGTAWTAYLNGELLDGRLCPGHAHTILVSYRDKSSAPDKRRALLTSSVGQLRAVGGVESAPGVFKDPNCENRLYLAPHSLSVPGHIEQDAALPPSYNVTLTLPCSASGATVELKSSSATHECLTNCGYSNLMVNTWTVPVDPDPEPPIDLTAPRRPPSPPPPPSPPSPAPELPPSPPAAPPSPPSPRPPRPSPPPRPPPGSGDLQSEGIFVDPPFPPGAPQPPAPPASCEPSSLRYTCSKMLGQVRLHWTVGGAAPPANDCTGPAPRSLSSSGEALVHFGVEGPGVSGYVSLGFPENPDLMYDADMVLGWVSADGRGVVDTYHVTSYEMSSSDLVSQDWTLGAGVVEKRGADGSPTTILCFSRRVAEPRARSSPLLDMSDGTIKYSWAVSPQDALVEHPPNGYGAGLVNLRSGAASAISVKDKSGIIIAHGVLMAVAWVLLLPLGAMAPAHRWLFRGRMWGSKAAWFWVHFIGQLGGFAVFCAGFVLAMVAFDRPQGGTLASSHAIMGYVVAGLAGFQIIVAFMRPDPGTKLRVLLWNPLHMNLGRAATLLAWSTCLVGAAVHSQSVYKAPIAPWVATLGVVMGLVLLADWALRDARSRKADKELQDMKSRRYPADAMPVAVAADVVKEKVPPARPIVDPGNPVVTVVTQDSDPRLGGRGGAKGALPPTPSSGSGSGVADTDVQIVVQACQRS</sequence>
<keyword evidence="6 9" id="KW-1133">Transmembrane helix</keyword>
<feature type="region of interest" description="Disordered" evidence="8">
    <location>
        <begin position="705"/>
        <end position="737"/>
    </location>
</feature>
<evidence type="ECO:0000256" key="9">
    <source>
        <dbReference type="SAM" id="Phobius"/>
    </source>
</evidence>
<evidence type="ECO:0000256" key="6">
    <source>
        <dbReference type="ARBA" id="ARBA00022989"/>
    </source>
</evidence>
<keyword evidence="5" id="KW-0249">Electron transport</keyword>
<dbReference type="PANTHER" id="PTHR23130:SF171">
    <property type="entry name" value="OS01G0895300 PROTEIN"/>
    <property type="match status" value="1"/>
</dbReference>
<feature type="region of interest" description="Disordered" evidence="8">
    <location>
        <begin position="195"/>
        <end position="286"/>
    </location>
</feature>
<dbReference type="PROSITE" id="PS50836">
    <property type="entry name" value="DOMON"/>
    <property type="match status" value="1"/>
</dbReference>
<dbReference type="SMART" id="SM00664">
    <property type="entry name" value="DoH"/>
    <property type="match status" value="1"/>
</dbReference>
<dbReference type="EMBL" id="JAEHOC010000018">
    <property type="protein sequence ID" value="KAG2433854.1"/>
    <property type="molecule type" value="Genomic_DNA"/>
</dbReference>
<feature type="domain" description="DOMON" evidence="11">
    <location>
        <begin position="316"/>
        <end position="445"/>
    </location>
</feature>
<dbReference type="Gene3D" id="1.20.120.1770">
    <property type="match status" value="1"/>
</dbReference>
<dbReference type="InterPro" id="IPR006593">
    <property type="entry name" value="Cyt_b561/ferric_Rdtase_TM"/>
</dbReference>
<evidence type="ECO:0000259" key="11">
    <source>
        <dbReference type="PROSITE" id="PS50836"/>
    </source>
</evidence>
<feature type="compositionally biased region" description="Pro residues" evidence="8">
    <location>
        <begin position="268"/>
        <end position="283"/>
    </location>
</feature>
<evidence type="ECO:0000313" key="13">
    <source>
        <dbReference type="EMBL" id="KAG2433854.1"/>
    </source>
</evidence>
<evidence type="ECO:0000313" key="14">
    <source>
        <dbReference type="Proteomes" id="UP000650467"/>
    </source>
</evidence>
<dbReference type="InterPro" id="IPR005018">
    <property type="entry name" value="DOMON_domain"/>
</dbReference>
<evidence type="ECO:0000256" key="8">
    <source>
        <dbReference type="SAM" id="MobiDB-lite"/>
    </source>
</evidence>
<dbReference type="PROSITE" id="PS51257">
    <property type="entry name" value="PROKAR_LIPOPROTEIN"/>
    <property type="match status" value="1"/>
</dbReference>
<proteinExistence type="predicted"/>
<evidence type="ECO:0000256" key="1">
    <source>
        <dbReference type="ARBA" id="ARBA00004370"/>
    </source>
</evidence>
<evidence type="ECO:0000256" key="10">
    <source>
        <dbReference type="SAM" id="SignalP"/>
    </source>
</evidence>
<evidence type="ECO:0000256" key="2">
    <source>
        <dbReference type="ARBA" id="ARBA00022448"/>
    </source>
</evidence>
<accession>A0A835SV98</accession>
<reference evidence="13" key="1">
    <citation type="journal article" date="2020" name="bioRxiv">
        <title>Comparative genomics of Chlamydomonas.</title>
        <authorList>
            <person name="Craig R.J."/>
            <person name="Hasan A.R."/>
            <person name="Ness R.W."/>
            <person name="Keightley P.D."/>
        </authorList>
    </citation>
    <scope>NUCLEOTIDE SEQUENCE</scope>
    <source>
        <strain evidence="13">SAG 7.73</strain>
    </source>
</reference>